<feature type="signal peptide" evidence="1">
    <location>
        <begin position="1"/>
        <end position="17"/>
    </location>
</feature>
<sequence length="217" mass="23601">MAFRAVVAVTLVALVSAGMDANYMNMMNNVNMMNMMQNMGGMNMQQGGHNGGGGGGCNPATGGGCVIPQGVDVGAYLQQQKEQQQYESQQMAERIKAQFESVMKQVTMKKHRYAMSVMTEFTSMCACAQQSFTIYQTMFVENAKATNMTDVMDLNDWANKMPYEAASAKEARELIFGGMLNALCTALGEFMNFAQRVENNIPVFENNPVTAAPGAGK</sequence>
<dbReference type="GeneID" id="101848870"/>
<protein>
    <submittedName>
        <fullName evidence="3">Uncharacterized protein LOC101848870</fullName>
    </submittedName>
</protein>
<gene>
    <name evidence="3" type="primary">LOC101848870</name>
</gene>
<name>A0ABM1AF78_APLCA</name>
<keyword evidence="2" id="KW-1185">Reference proteome</keyword>
<evidence type="ECO:0000313" key="3">
    <source>
        <dbReference type="RefSeq" id="XP_012946517.1"/>
    </source>
</evidence>
<evidence type="ECO:0000256" key="1">
    <source>
        <dbReference type="SAM" id="SignalP"/>
    </source>
</evidence>
<evidence type="ECO:0000313" key="2">
    <source>
        <dbReference type="Proteomes" id="UP000694888"/>
    </source>
</evidence>
<reference evidence="3" key="1">
    <citation type="submission" date="2025-08" db="UniProtKB">
        <authorList>
            <consortium name="RefSeq"/>
        </authorList>
    </citation>
    <scope>IDENTIFICATION</scope>
</reference>
<dbReference type="Proteomes" id="UP000694888">
    <property type="component" value="Unplaced"/>
</dbReference>
<accession>A0ABM1AF78</accession>
<organism evidence="2 3">
    <name type="scientific">Aplysia californica</name>
    <name type="common">California sea hare</name>
    <dbReference type="NCBI Taxonomy" id="6500"/>
    <lineage>
        <taxon>Eukaryota</taxon>
        <taxon>Metazoa</taxon>
        <taxon>Spiralia</taxon>
        <taxon>Lophotrochozoa</taxon>
        <taxon>Mollusca</taxon>
        <taxon>Gastropoda</taxon>
        <taxon>Heterobranchia</taxon>
        <taxon>Euthyneura</taxon>
        <taxon>Tectipleura</taxon>
        <taxon>Aplysiida</taxon>
        <taxon>Aplysioidea</taxon>
        <taxon>Aplysiidae</taxon>
        <taxon>Aplysia</taxon>
    </lineage>
</organism>
<feature type="chain" id="PRO_5046137272" evidence="1">
    <location>
        <begin position="18"/>
        <end position="217"/>
    </location>
</feature>
<dbReference type="RefSeq" id="XP_012946517.1">
    <property type="nucleotide sequence ID" value="XM_013091063.2"/>
</dbReference>
<proteinExistence type="predicted"/>
<keyword evidence="1" id="KW-0732">Signal</keyword>